<dbReference type="AlphaFoldDB" id="B1VIY8"/>
<dbReference type="PROSITE" id="PS00194">
    <property type="entry name" value="THIOREDOXIN_1"/>
    <property type="match status" value="1"/>
</dbReference>
<gene>
    <name evidence="11" type="ordered locus">cu1977</name>
</gene>
<evidence type="ECO:0000259" key="10">
    <source>
        <dbReference type="PROSITE" id="PS51352"/>
    </source>
</evidence>
<comment type="function">
    <text evidence="1">Participates in various redox reactions through the reversible oxidation of its active center dithiol to a disulfide and catalyzes dithiol-disulfide exchange reactions.</text>
</comment>
<evidence type="ECO:0000256" key="7">
    <source>
        <dbReference type="NCBIfam" id="TIGR01068"/>
    </source>
</evidence>
<dbReference type="InterPro" id="IPR005746">
    <property type="entry name" value="Thioredoxin"/>
</dbReference>
<evidence type="ECO:0000256" key="8">
    <source>
        <dbReference type="SAM" id="Coils"/>
    </source>
</evidence>
<evidence type="ECO:0000256" key="3">
    <source>
        <dbReference type="ARBA" id="ARBA00022448"/>
    </source>
</evidence>
<dbReference type="Pfam" id="PF00085">
    <property type="entry name" value="Thioredoxin"/>
    <property type="match status" value="1"/>
</dbReference>
<feature type="domain" description="Thioredoxin" evidence="10">
    <location>
        <begin position="3"/>
        <end position="128"/>
    </location>
</feature>
<dbReference type="InterPro" id="IPR017937">
    <property type="entry name" value="Thioredoxin_CS"/>
</dbReference>
<keyword evidence="6" id="KW-0676">Redox-active center</keyword>
<dbReference type="InterPro" id="IPR036249">
    <property type="entry name" value="Thioredoxin-like_sf"/>
</dbReference>
<evidence type="ECO:0000313" key="11">
    <source>
        <dbReference type="EMBL" id="CAQ05934.1"/>
    </source>
</evidence>
<dbReference type="Gene3D" id="3.40.30.10">
    <property type="entry name" value="Glutaredoxin"/>
    <property type="match status" value="1"/>
</dbReference>
<evidence type="ECO:0000256" key="2">
    <source>
        <dbReference type="ARBA" id="ARBA00008987"/>
    </source>
</evidence>
<name>B1VIY8_CORU7</name>
<protein>
    <recommendedName>
        <fullName evidence="7">Thioredoxin</fullName>
    </recommendedName>
</protein>
<accession>B1VIY8</accession>
<dbReference type="EMBL" id="AM942444">
    <property type="protein sequence ID" value="CAQ05934.1"/>
    <property type="molecule type" value="Genomic_DNA"/>
</dbReference>
<evidence type="ECO:0000256" key="9">
    <source>
        <dbReference type="SAM" id="MobiDB-lite"/>
    </source>
</evidence>
<feature type="coiled-coil region" evidence="8">
    <location>
        <begin position="124"/>
        <end position="151"/>
    </location>
</feature>
<evidence type="ECO:0000256" key="5">
    <source>
        <dbReference type="ARBA" id="ARBA00023157"/>
    </source>
</evidence>
<sequence length="151" mass="16832">MNTHRAGQIPRAENTTHSAKGKIMATKEITGENFQETVGKEGIVLLDFWAEWCGPCKRFGPIFEATSEEHPEVTFGKVDTEANQELAAALQIQSIPTIMMFRDGVLLAREAGMLPKEALNDLISQAEQLDMDEVRKQVEEQMKQAEAQQEG</sequence>
<dbReference type="CDD" id="cd02947">
    <property type="entry name" value="TRX_family"/>
    <property type="match status" value="1"/>
</dbReference>
<dbReference type="KEGG" id="cur:cu1977"/>
<evidence type="ECO:0000256" key="1">
    <source>
        <dbReference type="ARBA" id="ARBA00003318"/>
    </source>
</evidence>
<organism evidence="11 12">
    <name type="scientific">Corynebacterium urealyticum (strain ATCC 43042 / DSM 7109)</name>
    <dbReference type="NCBI Taxonomy" id="504474"/>
    <lineage>
        <taxon>Bacteria</taxon>
        <taxon>Bacillati</taxon>
        <taxon>Actinomycetota</taxon>
        <taxon>Actinomycetes</taxon>
        <taxon>Mycobacteriales</taxon>
        <taxon>Corynebacteriaceae</taxon>
        <taxon>Corynebacterium</taxon>
    </lineage>
</organism>
<keyword evidence="4" id="KW-0249">Electron transport</keyword>
<evidence type="ECO:0000256" key="4">
    <source>
        <dbReference type="ARBA" id="ARBA00022982"/>
    </source>
</evidence>
<dbReference type="Proteomes" id="UP000001727">
    <property type="component" value="Chromosome"/>
</dbReference>
<dbReference type="PROSITE" id="PS51352">
    <property type="entry name" value="THIOREDOXIN_2"/>
    <property type="match status" value="1"/>
</dbReference>
<dbReference type="PANTHER" id="PTHR45663:SF40">
    <property type="entry name" value="THIOREDOXIN 2"/>
    <property type="match status" value="1"/>
</dbReference>
<dbReference type="PRINTS" id="PR00421">
    <property type="entry name" value="THIOREDOXIN"/>
</dbReference>
<dbReference type="GO" id="GO:0005829">
    <property type="term" value="C:cytosol"/>
    <property type="evidence" value="ECO:0007669"/>
    <property type="project" value="TreeGrafter"/>
</dbReference>
<keyword evidence="8" id="KW-0175">Coiled coil</keyword>
<dbReference type="STRING" id="504474.cu1977"/>
<dbReference type="GO" id="GO:0015035">
    <property type="term" value="F:protein-disulfide reductase activity"/>
    <property type="evidence" value="ECO:0007669"/>
    <property type="project" value="UniProtKB-UniRule"/>
</dbReference>
<dbReference type="NCBIfam" id="TIGR01068">
    <property type="entry name" value="thioredoxin"/>
    <property type="match status" value="1"/>
</dbReference>
<comment type="similarity">
    <text evidence="2">Belongs to the thioredoxin family.</text>
</comment>
<keyword evidence="5" id="KW-1015">Disulfide bond</keyword>
<dbReference type="PANTHER" id="PTHR45663">
    <property type="entry name" value="GEO12009P1"/>
    <property type="match status" value="1"/>
</dbReference>
<dbReference type="InterPro" id="IPR013766">
    <property type="entry name" value="Thioredoxin_domain"/>
</dbReference>
<feature type="region of interest" description="Disordered" evidence="9">
    <location>
        <begin position="1"/>
        <end position="20"/>
    </location>
</feature>
<keyword evidence="3" id="KW-0813">Transport</keyword>
<dbReference type="SUPFAM" id="SSF52833">
    <property type="entry name" value="Thioredoxin-like"/>
    <property type="match status" value="1"/>
</dbReference>
<keyword evidence="11" id="KW-0560">Oxidoreductase</keyword>
<dbReference type="eggNOG" id="COG0526">
    <property type="taxonomic scope" value="Bacteria"/>
</dbReference>
<evidence type="ECO:0000256" key="6">
    <source>
        <dbReference type="ARBA" id="ARBA00023284"/>
    </source>
</evidence>
<keyword evidence="12" id="KW-1185">Reference proteome</keyword>
<reference evidence="11 12" key="1">
    <citation type="journal article" date="2008" name="J. Biotechnol.">
        <title>The lifestyle of Corynebacterium urealyticum derived from its complete genome sequence established by pyrosequencing.</title>
        <authorList>
            <person name="Tauch A."/>
            <person name="Trost E."/>
            <person name="Tilker A."/>
            <person name="Ludewig U."/>
            <person name="Schneiker S."/>
            <person name="Goesmann A."/>
            <person name="Arnold W."/>
            <person name="Bekel T."/>
            <person name="Brinkrolf K."/>
            <person name="Brune I."/>
            <person name="Goetker S."/>
            <person name="Kalinowski J."/>
            <person name="Kamp P.-B."/>
            <person name="Lobo F.P."/>
            <person name="Viehoever P."/>
            <person name="Weisshaar B."/>
            <person name="Soriano F."/>
            <person name="Droege M."/>
            <person name="Puehler A."/>
        </authorList>
    </citation>
    <scope>NUCLEOTIDE SEQUENCE [LARGE SCALE GENOMIC DNA]</scope>
    <source>
        <strain evidence="12">ATCC 43042 / DSM 7109</strain>
    </source>
</reference>
<evidence type="ECO:0000313" key="12">
    <source>
        <dbReference type="Proteomes" id="UP000001727"/>
    </source>
</evidence>
<dbReference type="HOGENOM" id="CLU_090389_10_4_11"/>
<proteinExistence type="inferred from homology"/>